<gene>
    <name evidence="2" type="ORF">MBESOW_P3590</name>
</gene>
<evidence type="ECO:0000313" key="3">
    <source>
        <dbReference type="Proteomes" id="UP000290975"/>
    </source>
</evidence>
<accession>A0A401J6T4</accession>
<keyword evidence="1" id="KW-1133">Transmembrane helix</keyword>
<dbReference type="EMBL" id="BBQY01000037">
    <property type="protein sequence ID" value="GBH32361.1"/>
    <property type="molecule type" value="Genomic_DNA"/>
</dbReference>
<dbReference type="Proteomes" id="UP000290975">
    <property type="component" value="Unassembled WGS sequence"/>
</dbReference>
<dbReference type="AlphaFoldDB" id="A0A401J6T4"/>
<keyword evidence="1" id="KW-0472">Membrane</keyword>
<feature type="transmembrane region" description="Helical" evidence="1">
    <location>
        <begin position="7"/>
        <end position="25"/>
    </location>
</feature>
<sequence>MGCWAELFLNLKLLLLVSWMWQFWVSRSRSAVAIFASPKMMAHSLQLRLVVMMTLVRS</sequence>
<name>A0A401J6T4_SPHXE</name>
<proteinExistence type="predicted"/>
<keyword evidence="1" id="KW-0812">Transmembrane</keyword>
<keyword evidence="3" id="KW-1185">Reference proteome</keyword>
<organism evidence="2 3">
    <name type="scientific">Sphingobium xenophagum</name>
    <dbReference type="NCBI Taxonomy" id="121428"/>
    <lineage>
        <taxon>Bacteria</taxon>
        <taxon>Pseudomonadati</taxon>
        <taxon>Pseudomonadota</taxon>
        <taxon>Alphaproteobacteria</taxon>
        <taxon>Sphingomonadales</taxon>
        <taxon>Sphingomonadaceae</taxon>
        <taxon>Sphingobium</taxon>
    </lineage>
</organism>
<evidence type="ECO:0000313" key="2">
    <source>
        <dbReference type="EMBL" id="GBH32361.1"/>
    </source>
</evidence>
<protein>
    <submittedName>
        <fullName evidence="2">Uncharacterized protein</fullName>
    </submittedName>
</protein>
<reference evidence="2 3" key="1">
    <citation type="submission" date="2014-12" db="EMBL/GenBank/DDBJ databases">
        <title>Whole genome sequencing of Sphingobium xenophagum OW59.</title>
        <authorList>
            <person name="Ohta Y."/>
            <person name="Nishi S."/>
            <person name="Hatada Y."/>
        </authorList>
    </citation>
    <scope>NUCLEOTIDE SEQUENCE [LARGE SCALE GENOMIC DNA]</scope>
    <source>
        <strain evidence="2 3">OW59</strain>
    </source>
</reference>
<comment type="caution">
    <text evidence="2">The sequence shown here is derived from an EMBL/GenBank/DDBJ whole genome shotgun (WGS) entry which is preliminary data.</text>
</comment>
<evidence type="ECO:0000256" key="1">
    <source>
        <dbReference type="SAM" id="Phobius"/>
    </source>
</evidence>